<keyword evidence="7" id="KW-0175">Coiled coil</keyword>
<accession>A0A839SXE6</accession>
<evidence type="ECO:0000259" key="9">
    <source>
        <dbReference type="Pfam" id="PF01551"/>
    </source>
</evidence>
<feature type="coiled-coil region" evidence="7">
    <location>
        <begin position="519"/>
        <end position="546"/>
    </location>
</feature>
<dbReference type="InterPro" id="IPR016047">
    <property type="entry name" value="M23ase_b-sheet_dom"/>
</dbReference>
<feature type="region of interest" description="Disordered" evidence="8">
    <location>
        <begin position="62"/>
        <end position="135"/>
    </location>
</feature>
<keyword evidence="3" id="KW-0479">Metal-binding</keyword>
<keyword evidence="5" id="KW-0862">Zinc</keyword>
<dbReference type="AlphaFoldDB" id="A0A839SXE6"/>
<feature type="domain" description="M23ase beta-sheet core" evidence="9">
    <location>
        <begin position="406"/>
        <end position="503"/>
    </location>
</feature>
<dbReference type="InterPro" id="IPR011055">
    <property type="entry name" value="Dup_hybrid_motif"/>
</dbReference>
<dbReference type="GO" id="GO:0046872">
    <property type="term" value="F:metal ion binding"/>
    <property type="evidence" value="ECO:0007669"/>
    <property type="project" value="UniProtKB-KW"/>
</dbReference>
<name>A0A839SXE6_9PROT</name>
<feature type="compositionally biased region" description="Low complexity" evidence="8">
    <location>
        <begin position="91"/>
        <end position="130"/>
    </location>
</feature>
<keyword evidence="2" id="KW-0645">Protease</keyword>
<dbReference type="Gene3D" id="2.70.70.10">
    <property type="entry name" value="Glucose Permease (Domain IIA)"/>
    <property type="match status" value="1"/>
</dbReference>
<dbReference type="Gene3D" id="3.10.450.350">
    <property type="match status" value="2"/>
</dbReference>
<comment type="cofactor">
    <cofactor evidence="1">
        <name>Zn(2+)</name>
        <dbReference type="ChEBI" id="CHEBI:29105"/>
    </cofactor>
</comment>
<evidence type="ECO:0000313" key="11">
    <source>
        <dbReference type="Proteomes" id="UP000581135"/>
    </source>
</evidence>
<dbReference type="InterPro" id="IPR050570">
    <property type="entry name" value="Cell_wall_metabolism_enzyme"/>
</dbReference>
<evidence type="ECO:0000256" key="1">
    <source>
        <dbReference type="ARBA" id="ARBA00001947"/>
    </source>
</evidence>
<keyword evidence="11" id="KW-1185">Reference proteome</keyword>
<reference evidence="10 11" key="1">
    <citation type="submission" date="2020-08" db="EMBL/GenBank/DDBJ databases">
        <title>Genomic Encyclopedia of Type Strains, Phase III (KMG-III): the genomes of soil and plant-associated and newly described type strains.</title>
        <authorList>
            <person name="Whitman W."/>
        </authorList>
    </citation>
    <scope>NUCLEOTIDE SEQUENCE [LARGE SCALE GENOMIC DNA]</scope>
    <source>
        <strain evidence="10 11">CECT 8803</strain>
    </source>
</reference>
<dbReference type="RefSeq" id="WP_183417139.1">
    <property type="nucleotide sequence ID" value="NZ_JACHXA010000008.1"/>
</dbReference>
<evidence type="ECO:0000256" key="6">
    <source>
        <dbReference type="ARBA" id="ARBA00023049"/>
    </source>
</evidence>
<dbReference type="PANTHER" id="PTHR21666:SF288">
    <property type="entry name" value="CELL DIVISION PROTEIN YTFB"/>
    <property type="match status" value="1"/>
</dbReference>
<evidence type="ECO:0000256" key="2">
    <source>
        <dbReference type="ARBA" id="ARBA00022670"/>
    </source>
</evidence>
<comment type="caution">
    <text evidence="10">The sequence shown here is derived from an EMBL/GenBank/DDBJ whole genome shotgun (WGS) entry which is preliminary data.</text>
</comment>
<evidence type="ECO:0000256" key="4">
    <source>
        <dbReference type="ARBA" id="ARBA00022801"/>
    </source>
</evidence>
<dbReference type="GO" id="GO:0004222">
    <property type="term" value="F:metalloendopeptidase activity"/>
    <property type="evidence" value="ECO:0007669"/>
    <property type="project" value="TreeGrafter"/>
</dbReference>
<keyword evidence="6" id="KW-0482">Metalloprotease</keyword>
<dbReference type="GO" id="GO:0006508">
    <property type="term" value="P:proteolysis"/>
    <property type="evidence" value="ECO:0007669"/>
    <property type="project" value="UniProtKB-KW"/>
</dbReference>
<dbReference type="SUPFAM" id="SSF51261">
    <property type="entry name" value="Duplicated hybrid motif"/>
    <property type="match status" value="1"/>
</dbReference>
<dbReference type="FunFam" id="2.70.70.10:FF:000006">
    <property type="entry name" value="M23 family peptidase"/>
    <property type="match status" value="1"/>
</dbReference>
<evidence type="ECO:0000256" key="8">
    <source>
        <dbReference type="SAM" id="MobiDB-lite"/>
    </source>
</evidence>
<protein>
    <submittedName>
        <fullName evidence="10">Murein DD-endopeptidase MepM/ murein hydrolase activator NlpD</fullName>
    </submittedName>
</protein>
<dbReference type="Proteomes" id="UP000581135">
    <property type="component" value="Unassembled WGS sequence"/>
</dbReference>
<evidence type="ECO:0000256" key="3">
    <source>
        <dbReference type="ARBA" id="ARBA00022723"/>
    </source>
</evidence>
<dbReference type="CDD" id="cd12797">
    <property type="entry name" value="M23_peptidase"/>
    <property type="match status" value="1"/>
</dbReference>
<dbReference type="EMBL" id="JACHXA010000008">
    <property type="protein sequence ID" value="MBB3066314.1"/>
    <property type="molecule type" value="Genomic_DNA"/>
</dbReference>
<organism evidence="10 11">
    <name type="scientific">Limibacillus halophilus</name>
    <dbReference type="NCBI Taxonomy" id="1579333"/>
    <lineage>
        <taxon>Bacteria</taxon>
        <taxon>Pseudomonadati</taxon>
        <taxon>Pseudomonadota</taxon>
        <taxon>Alphaproteobacteria</taxon>
        <taxon>Rhodospirillales</taxon>
        <taxon>Rhodovibrionaceae</taxon>
        <taxon>Limibacillus</taxon>
    </lineage>
</organism>
<evidence type="ECO:0000256" key="5">
    <source>
        <dbReference type="ARBA" id="ARBA00022833"/>
    </source>
</evidence>
<sequence>MVPGDQSRSRVIKRIAVGTTALLLPILAYSAYSAAVERQAPIGTIEIPLSVTLRPVGQETASRQPLKLESSPVGAEDNAVQAAPAQLASIPETAAPESATPESATPEPATPELATSESTTSTPESIASTAQPGKDFEATLPESNYLFADPMAKAAPGEADGNSETAGTVDSAEDILKHEVLTVSSGDTLMGLLTKMGIERREAYEAIDVLSDVFSPRKLRVGQEIQLAVADEGEAIRLMSLQLRPDIETDVVVDRDGEGQFTALATTRSFEETPEWHRGVIDTSLYQAAIDSGVPLGSMIELIRIFSFDVDFQRDIQPEDSFEVLYDGFFEETGQLAKTGPVRFARLTLSGKERRYYRYTATDGETDYFNEEGKSVRRALMRTPIDGARLSSGYGMRKHPILGYSKMHTGSDFAAPRGTPIYAAGNGKVLKAGRNGGYGNYIRIRHNSRYETAYAHLNGFARGVRQGARVEQGQIIGYVGTTGRSTGPHLHYEVLVDGKQVNPRSIDLPTGRELKGSELARFEVQRQGMERELAELRRAAPQLAQKQSDDCVTETTLKAVTPQTHEPVRIGANDGC</sequence>
<gene>
    <name evidence="10" type="ORF">FHR98_002620</name>
</gene>
<dbReference type="PANTHER" id="PTHR21666">
    <property type="entry name" value="PEPTIDASE-RELATED"/>
    <property type="match status" value="1"/>
</dbReference>
<dbReference type="Pfam" id="PF01551">
    <property type="entry name" value="Peptidase_M23"/>
    <property type="match status" value="1"/>
</dbReference>
<evidence type="ECO:0000313" key="10">
    <source>
        <dbReference type="EMBL" id="MBB3066314.1"/>
    </source>
</evidence>
<proteinExistence type="predicted"/>
<evidence type="ECO:0000256" key="7">
    <source>
        <dbReference type="SAM" id="Coils"/>
    </source>
</evidence>
<keyword evidence="4 10" id="KW-0378">Hydrolase</keyword>